<feature type="region of interest" description="Disordered" evidence="11">
    <location>
        <begin position="412"/>
        <end position="445"/>
    </location>
</feature>
<dbReference type="SUPFAM" id="SSF56112">
    <property type="entry name" value="Protein kinase-like (PK-like)"/>
    <property type="match status" value="1"/>
</dbReference>
<comment type="similarity">
    <text evidence="1">Belongs to the protein kinase superfamily. NEK Ser/Thr protein kinase family. NIMA subfamily.</text>
</comment>
<dbReference type="HOGENOM" id="CLU_311353_0_0_1"/>
<dbReference type="GO" id="GO:0005737">
    <property type="term" value="C:cytoplasm"/>
    <property type="evidence" value="ECO:0000318"/>
    <property type="project" value="GO_Central"/>
</dbReference>
<feature type="compositionally biased region" description="Low complexity" evidence="11">
    <location>
        <begin position="61"/>
        <end position="70"/>
    </location>
</feature>
<evidence type="ECO:0000256" key="2">
    <source>
        <dbReference type="ARBA" id="ARBA00012513"/>
    </source>
</evidence>
<feature type="region of interest" description="Disordered" evidence="11">
    <location>
        <begin position="815"/>
        <end position="837"/>
    </location>
</feature>
<dbReference type="InterPro" id="IPR011009">
    <property type="entry name" value="Kinase-like_dom_sf"/>
</dbReference>
<evidence type="ECO:0000256" key="3">
    <source>
        <dbReference type="ARBA" id="ARBA00022527"/>
    </source>
</evidence>
<evidence type="ECO:0000256" key="7">
    <source>
        <dbReference type="ARBA" id="ARBA00022840"/>
    </source>
</evidence>
<comment type="catalytic activity">
    <reaction evidence="9">
        <text>L-seryl-[protein] + ATP = O-phospho-L-seryl-[protein] + ADP + H(+)</text>
        <dbReference type="Rhea" id="RHEA:17989"/>
        <dbReference type="Rhea" id="RHEA-COMP:9863"/>
        <dbReference type="Rhea" id="RHEA-COMP:11604"/>
        <dbReference type="ChEBI" id="CHEBI:15378"/>
        <dbReference type="ChEBI" id="CHEBI:29999"/>
        <dbReference type="ChEBI" id="CHEBI:30616"/>
        <dbReference type="ChEBI" id="CHEBI:83421"/>
        <dbReference type="ChEBI" id="CHEBI:456216"/>
        <dbReference type="EC" id="2.7.11.1"/>
    </reaction>
</comment>
<dbReference type="Pfam" id="PF00069">
    <property type="entry name" value="Pkinase"/>
    <property type="match status" value="1"/>
</dbReference>
<evidence type="ECO:0000313" key="13">
    <source>
        <dbReference type="EMBL" id="CAJ05312.1"/>
    </source>
</evidence>
<dbReference type="VEuPathDB" id="TriTrypDB:LMJLV39_250022600"/>
<dbReference type="PANTHER" id="PTHR43671:SF106">
    <property type="entry name" value="NIMA-LIKE KINASE"/>
    <property type="match status" value="1"/>
</dbReference>
<feature type="binding site" evidence="10">
    <location>
        <position position="490"/>
    </location>
    <ligand>
        <name>ATP</name>
        <dbReference type="ChEBI" id="CHEBI:30616"/>
    </ligand>
</feature>
<evidence type="ECO:0000256" key="4">
    <source>
        <dbReference type="ARBA" id="ARBA00022679"/>
    </source>
</evidence>
<evidence type="ECO:0000256" key="1">
    <source>
        <dbReference type="ARBA" id="ARBA00010886"/>
    </source>
</evidence>
<dbReference type="Proteomes" id="UP000000542">
    <property type="component" value="Chromosome 25"/>
</dbReference>
<dbReference type="Gene3D" id="1.10.510.10">
    <property type="entry name" value="Transferase(Phosphotransferase) domain 1"/>
    <property type="match status" value="1"/>
</dbReference>
<dbReference type="PROSITE" id="PS00107">
    <property type="entry name" value="PROTEIN_KINASE_ATP"/>
    <property type="match status" value="1"/>
</dbReference>
<keyword evidence="7 10" id="KW-0067">ATP-binding</keyword>
<feature type="domain" description="Protein kinase" evidence="12">
    <location>
        <begin position="458"/>
        <end position="736"/>
    </location>
</feature>
<feature type="region of interest" description="Disordered" evidence="11">
    <location>
        <begin position="1"/>
        <end position="70"/>
    </location>
</feature>
<feature type="compositionally biased region" description="Basic and acidic residues" evidence="11">
    <location>
        <begin position="825"/>
        <end position="836"/>
    </location>
</feature>
<dbReference type="InterPro" id="IPR050660">
    <property type="entry name" value="NEK_Ser/Thr_kinase"/>
</dbReference>
<evidence type="ECO:0000256" key="11">
    <source>
        <dbReference type="SAM" id="MobiDB-lite"/>
    </source>
</evidence>
<dbReference type="FunFam" id="3.30.200.20:FF:000306">
    <property type="entry name" value="IKS protein kinase"/>
    <property type="match status" value="1"/>
</dbReference>
<keyword evidence="6" id="KW-0418">Kinase</keyword>
<dbReference type="CDD" id="cd00180">
    <property type="entry name" value="PKc"/>
    <property type="match status" value="1"/>
</dbReference>
<feature type="compositionally biased region" description="Polar residues" evidence="11">
    <location>
        <begin position="291"/>
        <end position="300"/>
    </location>
</feature>
<comment type="catalytic activity">
    <reaction evidence="8">
        <text>L-threonyl-[protein] + ATP = O-phospho-L-threonyl-[protein] + ADP + H(+)</text>
        <dbReference type="Rhea" id="RHEA:46608"/>
        <dbReference type="Rhea" id="RHEA-COMP:11060"/>
        <dbReference type="Rhea" id="RHEA-COMP:11605"/>
        <dbReference type="ChEBI" id="CHEBI:15378"/>
        <dbReference type="ChEBI" id="CHEBI:30013"/>
        <dbReference type="ChEBI" id="CHEBI:30616"/>
        <dbReference type="ChEBI" id="CHEBI:61977"/>
        <dbReference type="ChEBI" id="CHEBI:456216"/>
        <dbReference type="EC" id="2.7.11.1"/>
    </reaction>
</comment>
<evidence type="ECO:0000256" key="8">
    <source>
        <dbReference type="ARBA" id="ARBA00047899"/>
    </source>
</evidence>
<dbReference type="GeneID" id="5652565"/>
<feature type="compositionally biased region" description="Basic and acidic residues" evidence="11">
    <location>
        <begin position="415"/>
        <end position="430"/>
    </location>
</feature>
<dbReference type="VEuPathDB" id="TriTrypDB:LmjF.25.1520"/>
<dbReference type="VEuPathDB" id="TriTrypDB:LMJSD75_250022600"/>
<evidence type="ECO:0000256" key="10">
    <source>
        <dbReference type="PROSITE-ProRule" id="PRU10141"/>
    </source>
</evidence>
<evidence type="ECO:0000256" key="6">
    <source>
        <dbReference type="ARBA" id="ARBA00022777"/>
    </source>
</evidence>
<dbReference type="Gene3D" id="3.30.200.20">
    <property type="entry name" value="Phosphorylase Kinase, domain 1"/>
    <property type="match status" value="1"/>
</dbReference>
<keyword evidence="4 13" id="KW-0808">Transferase</keyword>
<dbReference type="InParanoid" id="Q4Q9T9"/>
<feature type="region of interest" description="Disordered" evidence="11">
    <location>
        <begin position="865"/>
        <end position="887"/>
    </location>
</feature>
<dbReference type="OMA" id="VVEYKHS"/>
<gene>
    <name evidence="13" type="ORF">LMJF_25_1520</name>
</gene>
<keyword evidence="14" id="KW-1185">Reference proteome</keyword>
<organism evidence="13 14">
    <name type="scientific">Leishmania major</name>
    <dbReference type="NCBI Taxonomy" id="5664"/>
    <lineage>
        <taxon>Eukaryota</taxon>
        <taxon>Discoba</taxon>
        <taxon>Euglenozoa</taxon>
        <taxon>Kinetoplastea</taxon>
        <taxon>Metakinetoplastina</taxon>
        <taxon>Trypanosomatida</taxon>
        <taxon>Trypanosomatidae</taxon>
        <taxon>Leishmaniinae</taxon>
        <taxon>Leishmania</taxon>
    </lineage>
</organism>
<evidence type="ECO:0000259" key="12">
    <source>
        <dbReference type="PROSITE" id="PS50011"/>
    </source>
</evidence>
<feature type="compositionally biased region" description="Polar residues" evidence="11">
    <location>
        <begin position="432"/>
        <end position="445"/>
    </location>
</feature>
<dbReference type="SMART" id="SM00220">
    <property type="entry name" value="S_TKc"/>
    <property type="match status" value="1"/>
</dbReference>
<reference evidence="13 14" key="1">
    <citation type="journal article" date="2005" name="Science">
        <title>The genome of the kinetoplastid parasite, Leishmania major.</title>
        <authorList>
            <person name="Ivens A.C."/>
            <person name="Peacock C.S."/>
            <person name="Worthey E.A."/>
            <person name="Murphy L."/>
            <person name="Aggarwal G."/>
            <person name="Berriman M."/>
            <person name="Sisk E."/>
            <person name="Rajandream M.A."/>
            <person name="Adlem E."/>
            <person name="Aert R."/>
            <person name="Anupama A."/>
            <person name="Apostolou Z."/>
            <person name="Attipoe P."/>
            <person name="Bason N."/>
            <person name="Bauser C."/>
            <person name="Beck A."/>
            <person name="Beverley S.M."/>
            <person name="Bianchettin G."/>
            <person name="Borzym K."/>
            <person name="Bothe G."/>
            <person name="Bruschi C.V."/>
            <person name="Collins M."/>
            <person name="Cadag E."/>
            <person name="Ciarloni L."/>
            <person name="Clayton C."/>
            <person name="Coulson R.M."/>
            <person name="Cronin A."/>
            <person name="Cruz A.K."/>
            <person name="Davies R.M."/>
            <person name="De Gaudenzi J."/>
            <person name="Dobson D.E."/>
            <person name="Duesterhoeft A."/>
            <person name="Fazelina G."/>
            <person name="Fosker N."/>
            <person name="Frasch A.C."/>
            <person name="Fraser A."/>
            <person name="Fuchs M."/>
            <person name="Gabel C."/>
            <person name="Goble A."/>
            <person name="Goffeau A."/>
            <person name="Harris D."/>
            <person name="Hertz-Fowler C."/>
            <person name="Hilbert H."/>
            <person name="Horn D."/>
            <person name="Huang Y."/>
            <person name="Klages S."/>
            <person name="Knights A."/>
            <person name="Kube M."/>
            <person name="Larke N."/>
            <person name="Litvin L."/>
            <person name="Lord A."/>
            <person name="Louie T."/>
            <person name="Marra M."/>
            <person name="Masuy D."/>
            <person name="Matthews K."/>
            <person name="Michaeli S."/>
            <person name="Mottram J.C."/>
            <person name="Muller-Auer S."/>
            <person name="Munden H."/>
            <person name="Nelson S."/>
            <person name="Norbertczak H."/>
            <person name="Oliver K."/>
            <person name="O'neil S."/>
            <person name="Pentony M."/>
            <person name="Pohl T.M."/>
            <person name="Price C."/>
            <person name="Purnelle B."/>
            <person name="Quail M.A."/>
            <person name="Rabbinowitsch E."/>
            <person name="Reinhardt R."/>
            <person name="Rieger M."/>
            <person name="Rinta J."/>
            <person name="Robben J."/>
            <person name="Robertson L."/>
            <person name="Ruiz J.C."/>
            <person name="Rutter S."/>
            <person name="Saunders D."/>
            <person name="Schafer M."/>
            <person name="Schein J."/>
            <person name="Schwartz D.C."/>
            <person name="Seeger K."/>
            <person name="Seyler A."/>
            <person name="Sharp S."/>
            <person name="Shin H."/>
            <person name="Sivam D."/>
            <person name="Squares R."/>
            <person name="Squares S."/>
            <person name="Tosato V."/>
            <person name="Vogt C."/>
            <person name="Volckaert G."/>
            <person name="Wambutt R."/>
            <person name="Warren T."/>
            <person name="Wedler H."/>
            <person name="Woodward J."/>
            <person name="Zhou S."/>
            <person name="Zimmermann W."/>
            <person name="Smith D.F."/>
            <person name="Blackwell J.M."/>
            <person name="Stuart K.D."/>
            <person name="Barrell B."/>
            <person name="Myler P.J."/>
        </authorList>
    </citation>
    <scope>NUCLEOTIDE SEQUENCE [LARGE SCALE GENOMIC DNA]</scope>
    <source>
        <strain evidence="14">MHOM/IL/81/Friedlin</strain>
    </source>
</reference>
<dbReference type="RefSeq" id="XP_001683909.1">
    <property type="nucleotide sequence ID" value="XM_001683857.1"/>
</dbReference>
<name>Q4Q9T9_LEIMA</name>
<feature type="compositionally biased region" description="Pro residues" evidence="11">
    <location>
        <begin position="773"/>
        <end position="786"/>
    </location>
</feature>
<sequence>MNPSSKRHAYEPLPQQQQQHPTNPPAAYQHRRVSTGTGRDSPALPQLSPNSMPAMTNIAEPSSSPALISTSAASSTLVPIFQGREGSVAASRGGGSGNSEAHPCPAEESHSYPGASTTAAQSMALAVVPFTGTSSGGMSSDGVGVSAPQRCDPRVGGVVQEGKNTGVGGDDVGYYSGSSPYGKLAPLSLSTERVCPHCLRPYDVFDDREGVLDPATFFRVDATTRSSSIQPSPSHPKLLPPPSQEGDEQQKQQPSKPPRLYTKSAGDGGSGTGQLLCSRGSMTAGLDDSSSDGINRSGNYTPVHPPAAAFTSHYFRALPPPSFIIAAGARGASAPLAIEDYRPSPLLDSPRGEKEEARQPFALAPASASDNGGGGGNSSGTLVCKVAPVPHYSYVWPITCTGMRSQVRLLQQGDGSDKTAAEVEGRKEESPSCESGSPVCSPTAATPSPNNGYYRHYFKELRQLGRGTYGGVYLCRHIMCGVNLGEFALKKIPVGDKVTYLQSVLREVRILEEVRRHPNVVEYKHSWVEEAQLADFGPPVRCLFILMEYASAGSLDTYLERYGNNLSTLAVWYFFLSSVAGTAHLHEKHILHRDLKPQNLLLAATKDRPPRVLVSDFGTAALLDDILYDRSGGTGTLEYMAPELLETTTSLRGTNERYVNHHTMASDVWSLGMVLHYLAFDGALPERHEDGSVNLDKARHSANARPPEMLRLLEAMLQLDPAKRPRCNDILGSPMVQSIMRIFNKDDHSQWDLSIQRQQQLSATSPSAILPLERPPLPPVPAPAPRSTPLNVLEAHSIDDSSSPRGARSRNAILAVSTSSQGHGARADRTNLEDKSNTLQSSRVELLSASTLVDLSTAMALVGSSSSSNGSPFAVKLPPPRPPSTVISQHGRQQQQRAHAVVGLPQTLASFNTSQLSDSPSPRRVNVGVQTNPVVIVEKQQRDT</sequence>
<dbReference type="InterPro" id="IPR017441">
    <property type="entry name" value="Protein_kinase_ATP_BS"/>
</dbReference>
<dbReference type="PANTHER" id="PTHR43671">
    <property type="entry name" value="SERINE/THREONINE-PROTEIN KINASE NEK"/>
    <property type="match status" value="1"/>
</dbReference>
<dbReference type="PROSITE" id="PS00108">
    <property type="entry name" value="PROTEIN_KINASE_ST"/>
    <property type="match status" value="1"/>
</dbReference>
<dbReference type="FunFam" id="1.10.510.10:FF:001431">
    <property type="entry name" value="Protein kinase, putative"/>
    <property type="match status" value="1"/>
</dbReference>
<feature type="region of interest" description="Disordered" evidence="11">
    <location>
        <begin position="223"/>
        <end position="300"/>
    </location>
</feature>
<keyword evidence="3" id="KW-0723">Serine/threonine-protein kinase</keyword>
<dbReference type="GO" id="GO:0005524">
    <property type="term" value="F:ATP binding"/>
    <property type="evidence" value="ECO:0007669"/>
    <property type="project" value="UniProtKB-UniRule"/>
</dbReference>
<dbReference type="InterPro" id="IPR008271">
    <property type="entry name" value="Ser/Thr_kinase_AS"/>
</dbReference>
<evidence type="ECO:0000256" key="9">
    <source>
        <dbReference type="ARBA" id="ARBA00048679"/>
    </source>
</evidence>
<protein>
    <recommendedName>
        <fullName evidence="2">non-specific serine/threonine protein kinase</fullName>
        <ecNumber evidence="2">2.7.11.1</ecNumber>
    </recommendedName>
</protein>
<accession>Q4Q9T9</accession>
<keyword evidence="5 10" id="KW-0547">Nucleotide-binding</keyword>
<proteinExistence type="inferred from homology"/>
<dbReference type="KEGG" id="lma:LMJF_25_1520"/>
<evidence type="ECO:0000256" key="5">
    <source>
        <dbReference type="ARBA" id="ARBA00022741"/>
    </source>
</evidence>
<feature type="region of interest" description="Disordered" evidence="11">
    <location>
        <begin position="87"/>
        <end position="116"/>
    </location>
</feature>
<evidence type="ECO:0000313" key="14">
    <source>
        <dbReference type="Proteomes" id="UP000000542"/>
    </source>
</evidence>
<feature type="compositionally biased region" description="Low complexity" evidence="11">
    <location>
        <begin position="12"/>
        <end position="21"/>
    </location>
</feature>
<dbReference type="AlphaFoldDB" id="Q4Q9T9"/>
<dbReference type="VEuPathDB" id="TriTrypDB:LMJFC_250023800"/>
<dbReference type="InterPro" id="IPR000719">
    <property type="entry name" value="Prot_kinase_dom"/>
</dbReference>
<dbReference type="eggNOG" id="KOG0032">
    <property type="taxonomic scope" value="Eukaryota"/>
</dbReference>
<dbReference type="EC" id="2.7.11.1" evidence="2"/>
<feature type="region of interest" description="Disordered" evidence="11">
    <location>
        <begin position="769"/>
        <end position="788"/>
    </location>
</feature>
<dbReference type="PROSITE" id="PS50011">
    <property type="entry name" value="PROTEIN_KINASE_DOM"/>
    <property type="match status" value="1"/>
</dbReference>
<feature type="region of interest" description="Disordered" evidence="11">
    <location>
        <begin position="139"/>
        <end position="164"/>
    </location>
</feature>
<dbReference type="EMBL" id="FR796421">
    <property type="protein sequence ID" value="CAJ05312.1"/>
    <property type="molecule type" value="Genomic_DNA"/>
</dbReference>
<reference evidence="13 14" key="2">
    <citation type="journal article" date="2011" name="Genome Res.">
        <title>Chromosome and gene copy number variation allow major structural change between species and strains of Leishmania.</title>
        <authorList>
            <person name="Rogers M.B."/>
            <person name="Hilley J.D."/>
            <person name="Dickens N.J."/>
            <person name="Wilkes J."/>
            <person name="Bates P.A."/>
            <person name="Depledge D.P."/>
            <person name="Harris D."/>
            <person name="Her Y."/>
            <person name="Herzyk P."/>
            <person name="Imamura H."/>
            <person name="Otto T.D."/>
            <person name="Sanders M."/>
            <person name="Seeger K."/>
            <person name="Dujardin J.C."/>
            <person name="Berriman M."/>
            <person name="Smith D.F."/>
            <person name="Hertz-Fowler C."/>
            <person name="Mottram J.C."/>
        </authorList>
    </citation>
    <scope>NUCLEOTIDE SEQUENCE [LARGE SCALE GENOMIC DNA]</scope>
    <source>
        <strain evidence="14">MHOM/IL/81/Friedlin</strain>
    </source>
</reference>
<dbReference type="GO" id="GO:0004674">
    <property type="term" value="F:protein serine/threonine kinase activity"/>
    <property type="evidence" value="ECO:0000318"/>
    <property type="project" value="GO_Central"/>
</dbReference>